<dbReference type="EMBL" id="AZGY01000027">
    <property type="protein sequence ID" value="KZZ88945.1"/>
    <property type="molecule type" value="Genomic_DNA"/>
</dbReference>
<evidence type="ECO:0000313" key="1">
    <source>
        <dbReference type="EMBL" id="KZZ88945.1"/>
    </source>
</evidence>
<dbReference type="AlphaFoldDB" id="A0A167WJX4"/>
<proteinExistence type="predicted"/>
<dbReference type="InterPro" id="IPR036291">
    <property type="entry name" value="NAD(P)-bd_dom_sf"/>
</dbReference>
<name>A0A167WJX4_9HYPO</name>
<reference evidence="1 2" key="1">
    <citation type="journal article" date="2016" name="Genome Biol. Evol.">
        <title>Divergent and convergent evolution of fungal pathogenicity.</title>
        <authorList>
            <person name="Shang Y."/>
            <person name="Xiao G."/>
            <person name="Zheng P."/>
            <person name="Cen K."/>
            <person name="Zhan S."/>
            <person name="Wang C."/>
        </authorList>
    </citation>
    <scope>NUCLEOTIDE SEQUENCE [LARGE SCALE GENOMIC DNA]</scope>
    <source>
        <strain evidence="1 2">RCEF 2490</strain>
    </source>
</reference>
<gene>
    <name evidence="1" type="ORF">AAL_07888</name>
</gene>
<evidence type="ECO:0000313" key="2">
    <source>
        <dbReference type="Proteomes" id="UP000078544"/>
    </source>
</evidence>
<dbReference type="OrthoDB" id="9876299at2759"/>
<keyword evidence="2" id="KW-1185">Reference proteome</keyword>
<organism evidence="1 2">
    <name type="scientific">Moelleriella libera RCEF 2490</name>
    <dbReference type="NCBI Taxonomy" id="1081109"/>
    <lineage>
        <taxon>Eukaryota</taxon>
        <taxon>Fungi</taxon>
        <taxon>Dikarya</taxon>
        <taxon>Ascomycota</taxon>
        <taxon>Pezizomycotina</taxon>
        <taxon>Sordariomycetes</taxon>
        <taxon>Hypocreomycetidae</taxon>
        <taxon>Hypocreales</taxon>
        <taxon>Clavicipitaceae</taxon>
        <taxon>Moelleriella</taxon>
    </lineage>
</organism>
<protein>
    <submittedName>
        <fullName evidence="1">NAD(P)-binding domain protein</fullName>
    </submittedName>
</protein>
<dbReference type="Proteomes" id="UP000078544">
    <property type="component" value="Unassembled WGS sequence"/>
</dbReference>
<accession>A0A167WJX4</accession>
<sequence>MAIRQWRVIPSTSSSEKTRGLGLGLVSTRLARPCTTVIASERNDDTSTCPRRTPPAKILEAFQSALRGCAGAVVDHIDVLINSSGYCPALTPAAKTSGEDLRAALETNAIASLMVSRALRPLLLRQSPVSSPPKLILIFSSDGGIAT</sequence>
<comment type="caution">
    <text evidence="1">The sequence shown here is derived from an EMBL/GenBank/DDBJ whole genome shotgun (WGS) entry which is preliminary data.</text>
</comment>
<dbReference type="SUPFAM" id="SSF51735">
    <property type="entry name" value="NAD(P)-binding Rossmann-fold domains"/>
    <property type="match status" value="1"/>
</dbReference>
<dbReference type="Gene3D" id="3.40.50.720">
    <property type="entry name" value="NAD(P)-binding Rossmann-like Domain"/>
    <property type="match status" value="1"/>
</dbReference>